<keyword evidence="8" id="KW-1185">Reference proteome</keyword>
<dbReference type="Proteomes" id="UP000004188">
    <property type="component" value="Unassembled WGS sequence"/>
</dbReference>
<evidence type="ECO:0000259" key="6">
    <source>
        <dbReference type="Pfam" id="PF16331"/>
    </source>
</evidence>
<dbReference type="Pfam" id="PF13525">
    <property type="entry name" value="YfiO"/>
    <property type="match status" value="1"/>
</dbReference>
<keyword evidence="2" id="KW-0574">Periplasm</keyword>
<feature type="domain" description="YbgF trimerisation" evidence="6">
    <location>
        <begin position="46"/>
        <end position="114"/>
    </location>
</feature>
<evidence type="ECO:0000313" key="8">
    <source>
        <dbReference type="Proteomes" id="UP000004188"/>
    </source>
</evidence>
<dbReference type="STRING" id="314607.KB13_1247"/>
<comment type="subcellular location">
    <subcellularLocation>
        <location evidence="2">Periplasm</location>
    </subcellularLocation>
</comment>
<dbReference type="GO" id="GO:0030288">
    <property type="term" value="C:outer membrane-bounded periplasmic space"/>
    <property type="evidence" value="ECO:0007669"/>
    <property type="project" value="UniProtKB-UniRule"/>
</dbReference>
<feature type="chain" id="PRO_5009990877" description="Cell division coordinator CpoB" evidence="2">
    <location>
        <begin position="19"/>
        <end position="320"/>
    </location>
</feature>
<comment type="function">
    <text evidence="2">Mediates coordination of peptidoglycan synthesis and outer membrane constriction during cell division.</text>
</comment>
<dbReference type="InterPro" id="IPR032519">
    <property type="entry name" value="YbgF_tri"/>
</dbReference>
<dbReference type="GO" id="GO:0043093">
    <property type="term" value="P:FtsZ-dependent cytokinesis"/>
    <property type="evidence" value="ECO:0007669"/>
    <property type="project" value="UniProtKB-UniRule"/>
</dbReference>
<feature type="repeat" description="TPR" evidence="3">
    <location>
        <begin position="232"/>
        <end position="265"/>
    </location>
</feature>
<dbReference type="EMBL" id="DS995299">
    <property type="protein sequence ID" value="EDZ65114.1"/>
    <property type="molecule type" value="Genomic_DNA"/>
</dbReference>
<feature type="coiled-coil region" evidence="2">
    <location>
        <begin position="102"/>
        <end position="150"/>
    </location>
</feature>
<dbReference type="HOGENOM" id="CLU_044315_1_0_4"/>
<keyword evidence="2" id="KW-0175">Coiled coil</keyword>
<evidence type="ECO:0000256" key="4">
    <source>
        <dbReference type="SAM" id="MobiDB-lite"/>
    </source>
</evidence>
<evidence type="ECO:0000256" key="3">
    <source>
        <dbReference type="PROSITE-ProRule" id="PRU00339"/>
    </source>
</evidence>
<dbReference type="InterPro" id="IPR019734">
    <property type="entry name" value="TPR_rpt"/>
</dbReference>
<evidence type="ECO:0000313" key="7">
    <source>
        <dbReference type="EMBL" id="EDZ65114.1"/>
    </source>
</evidence>
<keyword evidence="2" id="KW-0132">Cell division</keyword>
<dbReference type="InterPro" id="IPR011990">
    <property type="entry name" value="TPR-like_helical_dom_sf"/>
</dbReference>
<evidence type="ECO:0000259" key="5">
    <source>
        <dbReference type="Pfam" id="PF13525"/>
    </source>
</evidence>
<protein>
    <recommendedName>
        <fullName evidence="2">Cell division coordinator CpoB</fullName>
    </recommendedName>
</protein>
<dbReference type="Gene3D" id="1.25.40.10">
    <property type="entry name" value="Tetratricopeptide repeat domain"/>
    <property type="match status" value="1"/>
</dbReference>
<reference evidence="8" key="1">
    <citation type="journal article" date="2012" name="Stand. Genomic Sci.">
        <title>Genome sequence of strain HIMB624, a cultured representative from the OM43 clade of marine Betaproteobacteria.</title>
        <authorList>
            <person name="Huggett M.J."/>
            <person name="Hayakawa D.H."/>
            <person name="Rappe M.S."/>
        </authorList>
    </citation>
    <scope>NUCLEOTIDE SEQUENCE [LARGE SCALE GENOMIC DNA]</scope>
    <source>
        <strain evidence="8">KB13</strain>
    </source>
</reference>
<keyword evidence="1 2" id="KW-0732">Signal</keyword>
<dbReference type="eggNOG" id="COG1729">
    <property type="taxonomic scope" value="Bacteria"/>
</dbReference>
<feature type="region of interest" description="Disordered" evidence="4">
    <location>
        <begin position="166"/>
        <end position="187"/>
    </location>
</feature>
<keyword evidence="3" id="KW-0802">TPR repeat</keyword>
<comment type="similarity">
    <text evidence="2">Belongs to the CpoB family.</text>
</comment>
<proteinExistence type="inferred from homology"/>
<feature type="domain" description="Outer membrane lipoprotein BamD-like" evidence="5">
    <location>
        <begin position="192"/>
        <end position="316"/>
    </location>
</feature>
<dbReference type="HAMAP" id="MF_02066">
    <property type="entry name" value="CpoB"/>
    <property type="match status" value="1"/>
</dbReference>
<dbReference type="GO" id="GO:0070206">
    <property type="term" value="P:protein trimerization"/>
    <property type="evidence" value="ECO:0007669"/>
    <property type="project" value="InterPro"/>
</dbReference>
<accession>B6BW80</accession>
<dbReference type="Pfam" id="PF16331">
    <property type="entry name" value="TolA_bind_tri"/>
    <property type="match status" value="1"/>
</dbReference>
<feature type="coiled-coil region" evidence="2">
    <location>
        <begin position="22"/>
        <end position="57"/>
    </location>
</feature>
<dbReference type="SUPFAM" id="SSF48452">
    <property type="entry name" value="TPR-like"/>
    <property type="match status" value="1"/>
</dbReference>
<gene>
    <name evidence="2" type="primary">cpoB</name>
    <name evidence="7" type="ORF">KB13_1247</name>
</gene>
<name>B6BW80_9PROT</name>
<dbReference type="InterPro" id="IPR039565">
    <property type="entry name" value="BamD-like"/>
</dbReference>
<keyword evidence="2" id="KW-0131">Cell cycle</keyword>
<dbReference type="AlphaFoldDB" id="B6BW80"/>
<dbReference type="SMART" id="SM00028">
    <property type="entry name" value="TPR"/>
    <property type="match status" value="2"/>
</dbReference>
<organism evidence="7 8">
    <name type="scientific">beta proteobacterium KB13</name>
    <dbReference type="NCBI Taxonomy" id="314607"/>
    <lineage>
        <taxon>Bacteria</taxon>
        <taxon>Pseudomonadati</taxon>
        <taxon>Pseudomonadota</taxon>
        <taxon>Betaproteobacteria</taxon>
        <taxon>Nitrosomonadales</taxon>
        <taxon>OM43 clade</taxon>
    </lineage>
</organism>
<dbReference type="PROSITE" id="PS50005">
    <property type="entry name" value="TPR"/>
    <property type="match status" value="1"/>
</dbReference>
<feature type="signal peptide" evidence="2">
    <location>
        <begin position="1"/>
        <end position="18"/>
    </location>
</feature>
<dbReference type="Gene3D" id="1.20.5.110">
    <property type="match status" value="1"/>
</dbReference>
<evidence type="ECO:0000256" key="1">
    <source>
        <dbReference type="ARBA" id="ARBA00022729"/>
    </source>
</evidence>
<dbReference type="InterPro" id="IPR034706">
    <property type="entry name" value="CpoB"/>
</dbReference>
<evidence type="ECO:0000256" key="2">
    <source>
        <dbReference type="HAMAP-Rule" id="MF_02066"/>
    </source>
</evidence>
<sequence precursor="true">MKRILWAGLLILSFNSYAFLEDEEAREKINDLQSQLNSLKNDQLNSLEEKVIDLQQILQGGSLQQFNTKINEIFDDIAKIRGDVEVLQFNFDSFQDRQKINYQDIESRFIQIEEELNSIKNNSNTEQEVIKENKLDLKSADAQVKDQENLTPSIESIQNDIAQELENEDKSSGDDNPENIVESDNLPPLIDEEQEQNMFSDAEGLMTSTKYKEAFELFDRFVTAYPNSQRAVEAKKNIGYIQFALKNYKASLSTYDKLIANHPDHELMPEILYGKANTEIQLTRITKAKQTLRRIIKEYPNASIIESAKKRLKALESIKL</sequence>